<proteinExistence type="predicted"/>
<gene>
    <name evidence="7" type="ORF">KFL_007080120</name>
</gene>
<dbReference type="SMART" id="SM00440">
    <property type="entry name" value="ZnF_C2C2"/>
    <property type="match status" value="1"/>
</dbReference>
<evidence type="ECO:0000259" key="6">
    <source>
        <dbReference type="PROSITE" id="PS51321"/>
    </source>
</evidence>
<dbReference type="GO" id="GO:0003676">
    <property type="term" value="F:nucleic acid binding"/>
    <property type="evidence" value="ECO:0007669"/>
    <property type="project" value="InterPro"/>
</dbReference>
<accession>A0A1Y1IJL6</accession>
<sequence>MASAISPRVVRLLERQRHKTPYQQHLAKLAPGGRGLTPSPMPNIEAARHGLRYEREAIERFQQITGIRVLDVGHVVHERFDWLSCVPDGITVDGRVAEIKCPYYRRIVPGIPSHCVKQLQIAMEVTDLDEAILVQYKPASVFGAEEIMISTLARDRTWIHRNWDSLHKKQFSKLFDQPPESGMVINAEVGVYNAAVKGCSSQFGARACTWADPRFKSKYKEKLRSLLFNLRNPKNPAFLDRVRSKEIGCRHLASLTPEDMFPENWASLKAKLAKKHVFSADLLDDVPDNPLHACSHCKSRKITTYELQTLAADQSTTTYLLCQSCSHCWKIV</sequence>
<feature type="domain" description="TFIIS-type" evidence="5">
    <location>
        <begin position="290"/>
        <end position="330"/>
    </location>
</feature>
<evidence type="ECO:0000259" key="5">
    <source>
        <dbReference type="PROSITE" id="PS51133"/>
    </source>
</evidence>
<dbReference type="Gene3D" id="1.10.472.30">
    <property type="entry name" value="Transcription elongation factor S-II, central domain"/>
    <property type="match status" value="1"/>
</dbReference>
<dbReference type="STRING" id="105231.A0A1Y1IJL6"/>
<dbReference type="SUPFAM" id="SSF52980">
    <property type="entry name" value="Restriction endonuclease-like"/>
    <property type="match status" value="1"/>
</dbReference>
<evidence type="ECO:0000256" key="1">
    <source>
        <dbReference type="ARBA" id="ARBA00022723"/>
    </source>
</evidence>
<evidence type="ECO:0000256" key="2">
    <source>
        <dbReference type="ARBA" id="ARBA00022771"/>
    </source>
</evidence>
<dbReference type="Pfam" id="PF09588">
    <property type="entry name" value="YqaJ"/>
    <property type="match status" value="1"/>
</dbReference>
<feature type="domain" description="TFIIS central" evidence="6">
    <location>
        <begin position="166"/>
        <end position="288"/>
    </location>
</feature>
<dbReference type="PROSITE" id="PS51321">
    <property type="entry name" value="TFIIS_CENTRAL"/>
    <property type="match status" value="1"/>
</dbReference>
<keyword evidence="3" id="KW-0862">Zinc</keyword>
<keyword evidence="2 4" id="KW-0863">Zinc-finger</keyword>
<dbReference type="InterPro" id="IPR036575">
    <property type="entry name" value="TFIIS_cen_dom_sf"/>
</dbReference>
<dbReference type="EMBL" id="DF237657">
    <property type="protein sequence ID" value="GAQ90974.1"/>
    <property type="molecule type" value="Genomic_DNA"/>
</dbReference>
<evidence type="ECO:0000313" key="7">
    <source>
        <dbReference type="EMBL" id="GAQ90974.1"/>
    </source>
</evidence>
<dbReference type="Pfam" id="PF01096">
    <property type="entry name" value="Zn_ribbon_TFIIS"/>
    <property type="match status" value="1"/>
</dbReference>
<keyword evidence="7" id="KW-0648">Protein biosynthesis</keyword>
<dbReference type="InterPro" id="IPR003618">
    <property type="entry name" value="TFIIS_cen_dom"/>
</dbReference>
<dbReference type="Proteomes" id="UP000054558">
    <property type="component" value="Unassembled WGS sequence"/>
</dbReference>
<dbReference type="InterPro" id="IPR011604">
    <property type="entry name" value="PDDEXK-like_dom_sf"/>
</dbReference>
<name>A0A1Y1IJL6_KLENI</name>
<dbReference type="GO" id="GO:0006351">
    <property type="term" value="P:DNA-templated transcription"/>
    <property type="evidence" value="ECO:0007669"/>
    <property type="project" value="InterPro"/>
</dbReference>
<dbReference type="InterPro" id="IPR001222">
    <property type="entry name" value="Znf_TFIIS"/>
</dbReference>
<organism evidence="7 8">
    <name type="scientific">Klebsormidium nitens</name>
    <name type="common">Green alga</name>
    <name type="synonym">Ulothrix nitens</name>
    <dbReference type="NCBI Taxonomy" id="105231"/>
    <lineage>
        <taxon>Eukaryota</taxon>
        <taxon>Viridiplantae</taxon>
        <taxon>Streptophyta</taxon>
        <taxon>Klebsormidiophyceae</taxon>
        <taxon>Klebsormidiales</taxon>
        <taxon>Klebsormidiaceae</taxon>
        <taxon>Klebsormidium</taxon>
    </lineage>
</organism>
<protein>
    <submittedName>
        <fullName evidence="7">Transcription elongation factor TFIIS</fullName>
    </submittedName>
</protein>
<dbReference type="Gene3D" id="3.90.320.10">
    <property type="match status" value="1"/>
</dbReference>
<dbReference type="PANTHER" id="PTHR46609:SF6">
    <property type="entry name" value="EXONUCLEASE, PHAGE-TYPE_RECB, C-TERMINAL DOMAIN-CONTAINING PROTEIN-RELATED"/>
    <property type="match status" value="1"/>
</dbReference>
<dbReference type="PROSITE" id="PS51133">
    <property type="entry name" value="ZF_TFIIS_2"/>
    <property type="match status" value="1"/>
</dbReference>
<dbReference type="AlphaFoldDB" id="A0A1Y1IJL6"/>
<keyword evidence="7" id="KW-0251">Elongation factor</keyword>
<dbReference type="Pfam" id="PF07500">
    <property type="entry name" value="TFIIS_M"/>
    <property type="match status" value="1"/>
</dbReference>
<evidence type="ECO:0000313" key="8">
    <source>
        <dbReference type="Proteomes" id="UP000054558"/>
    </source>
</evidence>
<dbReference type="PANTHER" id="PTHR46609">
    <property type="entry name" value="EXONUCLEASE, PHAGE-TYPE/RECB, C-TERMINAL DOMAIN-CONTAINING PROTEIN"/>
    <property type="match status" value="1"/>
</dbReference>
<dbReference type="SMART" id="SM00510">
    <property type="entry name" value="TFS2M"/>
    <property type="match status" value="1"/>
</dbReference>
<dbReference type="SUPFAM" id="SSF57783">
    <property type="entry name" value="Zinc beta-ribbon"/>
    <property type="match status" value="1"/>
</dbReference>
<dbReference type="GO" id="GO:0006281">
    <property type="term" value="P:DNA repair"/>
    <property type="evidence" value="ECO:0007669"/>
    <property type="project" value="UniProtKB-ARBA"/>
</dbReference>
<evidence type="ECO:0000256" key="4">
    <source>
        <dbReference type="PROSITE-ProRule" id="PRU00472"/>
    </source>
</evidence>
<reference evidence="7 8" key="1">
    <citation type="journal article" date="2014" name="Nat. Commun.">
        <title>Klebsormidium flaccidum genome reveals primary factors for plant terrestrial adaptation.</title>
        <authorList>
            <person name="Hori K."/>
            <person name="Maruyama F."/>
            <person name="Fujisawa T."/>
            <person name="Togashi T."/>
            <person name="Yamamoto N."/>
            <person name="Seo M."/>
            <person name="Sato S."/>
            <person name="Yamada T."/>
            <person name="Mori H."/>
            <person name="Tajima N."/>
            <person name="Moriyama T."/>
            <person name="Ikeuchi M."/>
            <person name="Watanabe M."/>
            <person name="Wada H."/>
            <person name="Kobayashi K."/>
            <person name="Saito M."/>
            <person name="Masuda T."/>
            <person name="Sasaki-Sekimoto Y."/>
            <person name="Mashiguchi K."/>
            <person name="Awai K."/>
            <person name="Shimojima M."/>
            <person name="Masuda S."/>
            <person name="Iwai M."/>
            <person name="Nobusawa T."/>
            <person name="Narise T."/>
            <person name="Kondo S."/>
            <person name="Saito H."/>
            <person name="Sato R."/>
            <person name="Murakawa M."/>
            <person name="Ihara Y."/>
            <person name="Oshima-Yamada Y."/>
            <person name="Ohtaka K."/>
            <person name="Satoh M."/>
            <person name="Sonobe K."/>
            <person name="Ishii M."/>
            <person name="Ohtani R."/>
            <person name="Kanamori-Sato M."/>
            <person name="Honoki R."/>
            <person name="Miyazaki D."/>
            <person name="Mochizuki H."/>
            <person name="Umetsu J."/>
            <person name="Higashi K."/>
            <person name="Shibata D."/>
            <person name="Kamiya Y."/>
            <person name="Sato N."/>
            <person name="Nakamura Y."/>
            <person name="Tabata S."/>
            <person name="Ida S."/>
            <person name="Kurokawa K."/>
            <person name="Ohta H."/>
        </authorList>
    </citation>
    <scope>NUCLEOTIDE SEQUENCE [LARGE SCALE GENOMIC DNA]</scope>
    <source>
        <strain evidence="7 8">NIES-2285</strain>
    </source>
</reference>
<dbReference type="SUPFAM" id="SSF46942">
    <property type="entry name" value="Elongation factor TFIIS domain 2"/>
    <property type="match status" value="1"/>
</dbReference>
<evidence type="ECO:0000256" key="3">
    <source>
        <dbReference type="ARBA" id="ARBA00022833"/>
    </source>
</evidence>
<dbReference type="OrthoDB" id="1884872at2759"/>
<dbReference type="Gene3D" id="2.20.25.10">
    <property type="match status" value="1"/>
</dbReference>
<dbReference type="GO" id="GO:0003746">
    <property type="term" value="F:translation elongation factor activity"/>
    <property type="evidence" value="ECO:0007669"/>
    <property type="project" value="UniProtKB-KW"/>
</dbReference>
<dbReference type="GO" id="GO:0008270">
    <property type="term" value="F:zinc ion binding"/>
    <property type="evidence" value="ECO:0007669"/>
    <property type="project" value="UniProtKB-KW"/>
</dbReference>
<dbReference type="InterPro" id="IPR019080">
    <property type="entry name" value="YqaJ_viral_recombinase"/>
</dbReference>
<keyword evidence="8" id="KW-1185">Reference proteome</keyword>
<dbReference type="InterPro" id="IPR011335">
    <property type="entry name" value="Restrct_endonuc-II-like"/>
</dbReference>
<keyword evidence="1" id="KW-0479">Metal-binding</keyword>
<dbReference type="InterPro" id="IPR051703">
    <property type="entry name" value="NF-kappa-B_Signaling_Reg"/>
</dbReference>